<protein>
    <submittedName>
        <fullName evidence="1">Uncharacterized protein</fullName>
    </submittedName>
</protein>
<accession>A0ABD2A0T1</accession>
<comment type="caution">
    <text evidence="1">The sequence shown here is derived from an EMBL/GenBank/DDBJ whole genome shotgun (WGS) entry which is preliminary data.</text>
</comment>
<proteinExistence type="predicted"/>
<evidence type="ECO:0000313" key="2">
    <source>
        <dbReference type="Proteomes" id="UP001607302"/>
    </source>
</evidence>
<organism evidence="1 2">
    <name type="scientific">Vespula squamosa</name>
    <name type="common">Southern yellow jacket</name>
    <name type="synonym">Wasp</name>
    <dbReference type="NCBI Taxonomy" id="30214"/>
    <lineage>
        <taxon>Eukaryota</taxon>
        <taxon>Metazoa</taxon>
        <taxon>Ecdysozoa</taxon>
        <taxon>Arthropoda</taxon>
        <taxon>Hexapoda</taxon>
        <taxon>Insecta</taxon>
        <taxon>Pterygota</taxon>
        <taxon>Neoptera</taxon>
        <taxon>Endopterygota</taxon>
        <taxon>Hymenoptera</taxon>
        <taxon>Apocrita</taxon>
        <taxon>Aculeata</taxon>
        <taxon>Vespoidea</taxon>
        <taxon>Vespidae</taxon>
        <taxon>Vespinae</taxon>
        <taxon>Vespula</taxon>
    </lineage>
</organism>
<dbReference type="EMBL" id="JAUDFV010000157">
    <property type="protein sequence ID" value="KAL2714219.1"/>
    <property type="molecule type" value="Genomic_DNA"/>
</dbReference>
<dbReference type="Proteomes" id="UP001607302">
    <property type="component" value="Unassembled WGS sequence"/>
</dbReference>
<reference evidence="1 2" key="1">
    <citation type="journal article" date="2024" name="Ann. Entomol. Soc. Am.">
        <title>Genomic analyses of the southern and eastern yellowjacket wasps (Hymenoptera: Vespidae) reveal evolutionary signatures of social life.</title>
        <authorList>
            <person name="Catto M.A."/>
            <person name="Caine P.B."/>
            <person name="Orr S.E."/>
            <person name="Hunt B.G."/>
            <person name="Goodisman M.A.D."/>
        </authorList>
    </citation>
    <scope>NUCLEOTIDE SEQUENCE [LARGE SCALE GENOMIC DNA]</scope>
    <source>
        <strain evidence="1">233</strain>
        <tissue evidence="1">Head and thorax</tissue>
    </source>
</reference>
<name>A0ABD2A0T1_VESSQ</name>
<dbReference type="AlphaFoldDB" id="A0ABD2A0T1"/>
<evidence type="ECO:0000313" key="1">
    <source>
        <dbReference type="EMBL" id="KAL2714219.1"/>
    </source>
</evidence>
<sequence length="228" mass="26815">MLCILARDISLGIYVTRPEGFPWDFFLFLGNSLEQACNEQECSLTKVELIPLQCQTHLRNDPPIWLAARTRSTFLTARGQKVSSSMKSSRGTRLTRECSPPSVRDDYSSPLYFRTSKTFFRMIFIMHYTTENILIRKRRRRVVMKEKKELQQQQQQQRHRPLLLGSFLGSIEIPRRLRRKFVGKSREEPMKAERSRVKVLQSRHSHFCVYTFLRITRGYAIAKVVINA</sequence>
<gene>
    <name evidence="1" type="ORF">V1478_016776</name>
</gene>
<keyword evidence="2" id="KW-1185">Reference proteome</keyword>